<evidence type="ECO:0000313" key="2">
    <source>
        <dbReference type="EMBL" id="QDH78320.1"/>
    </source>
</evidence>
<sequence length="289" mass="34144">MNKVLKFYRENLLFLFALIIISVMYLTDLQIIGTYTYYYYPPKVPEPPNYLLSTLIFFRNLSALLMLRYIYKKKENILDVFYRIYSRYDDPTDQSDIVQMMEMNRINKKAGLYIMDKNEKSLFTLSNGFYVPAILQKNYYVDLSQEIEVKPSTLKNSLLGFIFVLISLLVFKMILETDFKTNKDLSAFIGPIILLIIGLYLLIKAFSKKLLFKITKTGILTDNKMYKWSDIQFVFFYEVIGKNSLFRLNIMLHDSDSPVSLLSDLSMINYNKKKLGHILESYHRKYNNK</sequence>
<dbReference type="Proteomes" id="UP000316614">
    <property type="component" value="Chromosome"/>
</dbReference>
<proteinExistence type="predicted"/>
<keyword evidence="3" id="KW-1185">Reference proteome</keyword>
<feature type="transmembrane region" description="Helical" evidence="1">
    <location>
        <begin position="50"/>
        <end position="71"/>
    </location>
</feature>
<dbReference type="RefSeq" id="WP_141613576.1">
    <property type="nucleotide sequence ID" value="NZ_CP041253.1"/>
</dbReference>
<dbReference type="EMBL" id="CP041253">
    <property type="protein sequence ID" value="QDH78320.1"/>
    <property type="molecule type" value="Genomic_DNA"/>
</dbReference>
<keyword evidence="1" id="KW-0472">Membrane</keyword>
<dbReference type="KEGG" id="echi:FKX85_04405"/>
<name>A0A514CEZ1_9BACT</name>
<accession>A0A514CEZ1</accession>
<dbReference type="AlphaFoldDB" id="A0A514CEZ1"/>
<reference evidence="2 3" key="1">
    <citation type="submission" date="2019-06" db="EMBL/GenBank/DDBJ databases">
        <title>Echinicola alkalisoli sp. nov. isolated from saline soil.</title>
        <authorList>
            <person name="Sun J.-Q."/>
            <person name="Xu L."/>
        </authorList>
    </citation>
    <scope>NUCLEOTIDE SEQUENCE [LARGE SCALE GENOMIC DNA]</scope>
    <source>
        <strain evidence="2 3">LN3S3</strain>
    </source>
</reference>
<evidence type="ECO:0000256" key="1">
    <source>
        <dbReference type="SAM" id="Phobius"/>
    </source>
</evidence>
<keyword evidence="1" id="KW-1133">Transmembrane helix</keyword>
<feature type="transmembrane region" description="Helical" evidence="1">
    <location>
        <begin position="12"/>
        <end position="38"/>
    </location>
</feature>
<feature type="transmembrane region" description="Helical" evidence="1">
    <location>
        <begin position="158"/>
        <end position="175"/>
    </location>
</feature>
<organism evidence="2 3">
    <name type="scientific">Echinicola soli</name>
    <dbReference type="NCBI Taxonomy" id="2591634"/>
    <lineage>
        <taxon>Bacteria</taxon>
        <taxon>Pseudomonadati</taxon>
        <taxon>Bacteroidota</taxon>
        <taxon>Cytophagia</taxon>
        <taxon>Cytophagales</taxon>
        <taxon>Cyclobacteriaceae</taxon>
        <taxon>Echinicola</taxon>
    </lineage>
</organism>
<feature type="transmembrane region" description="Helical" evidence="1">
    <location>
        <begin position="187"/>
        <end position="206"/>
    </location>
</feature>
<keyword evidence="1" id="KW-0812">Transmembrane</keyword>
<protein>
    <submittedName>
        <fullName evidence="2">Uncharacterized protein</fullName>
    </submittedName>
</protein>
<evidence type="ECO:0000313" key="3">
    <source>
        <dbReference type="Proteomes" id="UP000316614"/>
    </source>
</evidence>
<gene>
    <name evidence="2" type="ORF">FKX85_04405</name>
</gene>